<dbReference type="SUPFAM" id="SSF88659">
    <property type="entry name" value="Sigma3 and sigma4 domains of RNA polymerase sigma factors"/>
    <property type="match status" value="1"/>
</dbReference>
<organism evidence="2 3">
    <name type="scientific">Dellaglioa algida DSM 15638</name>
    <dbReference type="NCBI Taxonomy" id="1423719"/>
    <lineage>
        <taxon>Bacteria</taxon>
        <taxon>Bacillati</taxon>
        <taxon>Bacillota</taxon>
        <taxon>Bacilli</taxon>
        <taxon>Lactobacillales</taxon>
        <taxon>Lactobacillaceae</taxon>
        <taxon>Dellaglioa</taxon>
    </lineage>
</organism>
<dbReference type="GO" id="GO:0006352">
    <property type="term" value="P:DNA-templated transcription initiation"/>
    <property type="evidence" value="ECO:0007669"/>
    <property type="project" value="InterPro"/>
</dbReference>
<feature type="domain" description="Insertion element IS150 protein InsJ-like helix-turn-helix" evidence="1">
    <location>
        <begin position="143"/>
        <end position="172"/>
    </location>
</feature>
<dbReference type="GO" id="GO:0003700">
    <property type="term" value="F:DNA-binding transcription factor activity"/>
    <property type="evidence" value="ECO:0007669"/>
    <property type="project" value="InterPro"/>
</dbReference>
<dbReference type="OrthoDB" id="2248780at2"/>
<keyword evidence="3" id="KW-1185">Reference proteome</keyword>
<proteinExistence type="predicted"/>
<dbReference type="EMBL" id="AZDI01000007">
    <property type="protein sequence ID" value="KRK45500.1"/>
    <property type="molecule type" value="Genomic_DNA"/>
</dbReference>
<sequence length="187" mass="21755">MTNQSNEGLTFLLQNNREKLIFGVLKKMTLNQSHPSYDDFVQEARLAFSAAYDHYPKSIEANEQSFMVYAYQRVYWRLLDLINRQSNQQAHLEPTGDDSVDITDSIIDLTLQTQDTIAEKLFTEQLFKTLYDLCSNVEQHYLVDCYIRHKSVTEIAASHHVSRQTAYNWRNNVGKKALLVIAQMNQE</sequence>
<dbReference type="PATRIC" id="fig|1423719.4.peg.1337"/>
<dbReference type="InterPro" id="IPR013325">
    <property type="entry name" value="RNA_pol_sigma_r2"/>
</dbReference>
<dbReference type="STRING" id="1423719.FC66_GL001315"/>
<evidence type="ECO:0000259" key="1">
    <source>
        <dbReference type="Pfam" id="PF13518"/>
    </source>
</evidence>
<gene>
    <name evidence="2" type="ORF">FC66_GL001315</name>
</gene>
<dbReference type="InterPro" id="IPR055247">
    <property type="entry name" value="InsJ-like_HTH"/>
</dbReference>
<dbReference type="InterPro" id="IPR013324">
    <property type="entry name" value="RNA_pol_sigma_r3/r4-like"/>
</dbReference>
<reference evidence="2 3" key="1">
    <citation type="journal article" date="2015" name="Genome Announc.">
        <title>Expanding the biotechnology potential of lactobacilli through comparative genomics of 213 strains and associated genera.</title>
        <authorList>
            <person name="Sun Z."/>
            <person name="Harris H.M."/>
            <person name="McCann A."/>
            <person name="Guo C."/>
            <person name="Argimon S."/>
            <person name="Zhang W."/>
            <person name="Yang X."/>
            <person name="Jeffery I.B."/>
            <person name="Cooney J.C."/>
            <person name="Kagawa T.F."/>
            <person name="Liu W."/>
            <person name="Song Y."/>
            <person name="Salvetti E."/>
            <person name="Wrobel A."/>
            <person name="Rasinkangas P."/>
            <person name="Parkhill J."/>
            <person name="Rea M.C."/>
            <person name="O'Sullivan O."/>
            <person name="Ritari J."/>
            <person name="Douillard F.P."/>
            <person name="Paul Ross R."/>
            <person name="Yang R."/>
            <person name="Briner A.E."/>
            <person name="Felis G.E."/>
            <person name="de Vos W.M."/>
            <person name="Barrangou R."/>
            <person name="Klaenhammer T.R."/>
            <person name="Caufield P.W."/>
            <person name="Cui Y."/>
            <person name="Zhang H."/>
            <person name="O'Toole P.W."/>
        </authorList>
    </citation>
    <scope>NUCLEOTIDE SEQUENCE [LARGE SCALE GENOMIC DNA]</scope>
    <source>
        <strain evidence="2 3">DSM 15638</strain>
    </source>
</reference>
<name>A0A0R1HGG2_9LACO</name>
<dbReference type="AlphaFoldDB" id="A0A0R1HGG2"/>
<dbReference type="NCBIfam" id="TIGR02937">
    <property type="entry name" value="sigma70-ECF"/>
    <property type="match status" value="1"/>
</dbReference>
<comment type="caution">
    <text evidence="2">The sequence shown here is derived from an EMBL/GenBank/DDBJ whole genome shotgun (WGS) entry which is preliminary data.</text>
</comment>
<dbReference type="Proteomes" id="UP000051450">
    <property type="component" value="Unassembled WGS sequence"/>
</dbReference>
<dbReference type="InterPro" id="IPR014284">
    <property type="entry name" value="RNA_pol_sigma-70_dom"/>
</dbReference>
<evidence type="ECO:0000313" key="2">
    <source>
        <dbReference type="EMBL" id="KRK45500.1"/>
    </source>
</evidence>
<dbReference type="Pfam" id="PF13518">
    <property type="entry name" value="HTH_28"/>
    <property type="match status" value="1"/>
</dbReference>
<dbReference type="RefSeq" id="WP_057974371.1">
    <property type="nucleotide sequence ID" value="NZ_AZDI01000007.1"/>
</dbReference>
<evidence type="ECO:0000313" key="3">
    <source>
        <dbReference type="Proteomes" id="UP000051450"/>
    </source>
</evidence>
<protein>
    <recommendedName>
        <fullName evidence="1">Insertion element IS150 protein InsJ-like helix-turn-helix domain-containing protein</fullName>
    </recommendedName>
</protein>
<accession>A0A0R1HGG2</accession>
<dbReference type="SUPFAM" id="SSF88946">
    <property type="entry name" value="Sigma2 domain of RNA polymerase sigma factors"/>
    <property type="match status" value="1"/>
</dbReference>